<dbReference type="Gene3D" id="3.40.720.10">
    <property type="entry name" value="Alkaline Phosphatase, subunit A"/>
    <property type="match status" value="1"/>
</dbReference>
<dbReference type="SMART" id="SM00098">
    <property type="entry name" value="alkPPc"/>
    <property type="match status" value="1"/>
</dbReference>
<evidence type="ECO:0000256" key="7">
    <source>
        <dbReference type="ARBA" id="ARBA00022833"/>
    </source>
</evidence>
<gene>
    <name evidence="10" type="primary">phoA_4</name>
    <name evidence="10" type="ORF">SDC9_44622</name>
</gene>
<dbReference type="PROSITE" id="PS00123">
    <property type="entry name" value="ALKALINE_PHOSPHATASE"/>
    <property type="match status" value="1"/>
</dbReference>
<dbReference type="Pfam" id="PF00245">
    <property type="entry name" value="Alk_phosphatase"/>
    <property type="match status" value="1"/>
</dbReference>
<comment type="caution">
    <text evidence="10">The sequence shown here is derived from an EMBL/GenBank/DDBJ whole genome shotgun (WGS) entry which is preliminary data.</text>
</comment>
<comment type="cofactor">
    <cofactor evidence="2">
        <name>Zn(2+)</name>
        <dbReference type="ChEBI" id="CHEBI:29105"/>
    </cofactor>
</comment>
<organism evidence="10">
    <name type="scientific">bioreactor metagenome</name>
    <dbReference type="NCBI Taxonomy" id="1076179"/>
    <lineage>
        <taxon>unclassified sequences</taxon>
        <taxon>metagenomes</taxon>
        <taxon>ecological metagenomes</taxon>
    </lineage>
</organism>
<dbReference type="CDD" id="cd16012">
    <property type="entry name" value="ALP"/>
    <property type="match status" value="1"/>
</dbReference>
<protein>
    <submittedName>
        <fullName evidence="10">Alkaline phosphatase H</fullName>
        <ecNumber evidence="10">3.1.3.1</ecNumber>
    </submittedName>
</protein>
<evidence type="ECO:0000256" key="6">
    <source>
        <dbReference type="ARBA" id="ARBA00022801"/>
    </source>
</evidence>
<keyword evidence="9" id="KW-0812">Transmembrane</keyword>
<dbReference type="SUPFAM" id="SSF53649">
    <property type="entry name" value="Alkaline phosphatase-like"/>
    <property type="match status" value="1"/>
</dbReference>
<keyword evidence="8" id="KW-0460">Magnesium</keyword>
<accession>A0A644W4A1</accession>
<dbReference type="InterPro" id="IPR017850">
    <property type="entry name" value="Alkaline_phosphatase_core_sf"/>
</dbReference>
<dbReference type="AlphaFoldDB" id="A0A644W4A1"/>
<dbReference type="InterPro" id="IPR018299">
    <property type="entry name" value="Alkaline_phosphatase_AS"/>
</dbReference>
<keyword evidence="5" id="KW-0479">Metal-binding</keyword>
<dbReference type="PANTHER" id="PTHR11596:SF5">
    <property type="entry name" value="ALKALINE PHOSPHATASE"/>
    <property type="match status" value="1"/>
</dbReference>
<keyword evidence="9" id="KW-0472">Membrane</keyword>
<dbReference type="EC" id="3.1.3.1" evidence="10"/>
<name>A0A644W4A1_9ZZZZ</name>
<proteinExistence type="inferred from homology"/>
<keyword evidence="6 10" id="KW-0378">Hydrolase</keyword>
<comment type="cofactor">
    <cofactor evidence="1">
        <name>Mg(2+)</name>
        <dbReference type="ChEBI" id="CHEBI:18420"/>
    </cofactor>
</comment>
<sequence length="410" mass="45441">MKYRLVELLKTRIIKMKFYHHLYTILIFVFQVTCVFSQQPDNTRNLSKYATNQIVDDAVYQNLHPHQTVQVIQSQNKKVKNVILIIGDGMGLSHISSAWVANKGKLNLDNFQVVGLSRTYSHNRLITDSGAAGTAIATGQKTNNYVVGVDTLGNPLTTIMDYAAKAGKKTGISVVCRLNDATPAAFIAHQTDRDLAEEIVSQYPASKIDFIAGGGMKYWKNRSDKKDMVEVMKQKGYDFAANESELFSIDKLPALAILADLELPVASIRGNLFRNMNQKAIELLNAENKNGFFLMIEGSCIDDWSHANKIDKVVEEILDLDRTIGDVLQWAEKDGETLVIVTADHETGGLTLLDGDIKTGTVKVNFANQSHSNVLVPVFAFGPGAENFAGIYENAELGQKIRNFITDKHQ</sequence>
<evidence type="ECO:0000256" key="8">
    <source>
        <dbReference type="ARBA" id="ARBA00022842"/>
    </source>
</evidence>
<comment type="similarity">
    <text evidence="3">Belongs to the alkaline phosphatase family.</text>
</comment>
<feature type="transmembrane region" description="Helical" evidence="9">
    <location>
        <begin position="21"/>
        <end position="38"/>
    </location>
</feature>
<dbReference type="GO" id="GO:0046872">
    <property type="term" value="F:metal ion binding"/>
    <property type="evidence" value="ECO:0007669"/>
    <property type="project" value="UniProtKB-KW"/>
</dbReference>
<evidence type="ECO:0000313" key="10">
    <source>
        <dbReference type="EMBL" id="MPL98417.1"/>
    </source>
</evidence>
<reference evidence="10" key="1">
    <citation type="submission" date="2019-08" db="EMBL/GenBank/DDBJ databases">
        <authorList>
            <person name="Kucharzyk K."/>
            <person name="Murdoch R.W."/>
            <person name="Higgins S."/>
            <person name="Loffler F."/>
        </authorList>
    </citation>
    <scope>NUCLEOTIDE SEQUENCE</scope>
</reference>
<keyword evidence="7" id="KW-0862">Zinc</keyword>
<evidence type="ECO:0000256" key="3">
    <source>
        <dbReference type="ARBA" id="ARBA00005984"/>
    </source>
</evidence>
<evidence type="ECO:0000256" key="5">
    <source>
        <dbReference type="ARBA" id="ARBA00022723"/>
    </source>
</evidence>
<dbReference type="PRINTS" id="PR00113">
    <property type="entry name" value="ALKPHPHTASE"/>
</dbReference>
<dbReference type="EMBL" id="VSSQ01000607">
    <property type="protein sequence ID" value="MPL98417.1"/>
    <property type="molecule type" value="Genomic_DNA"/>
</dbReference>
<evidence type="ECO:0000256" key="9">
    <source>
        <dbReference type="SAM" id="Phobius"/>
    </source>
</evidence>
<dbReference type="GO" id="GO:0004035">
    <property type="term" value="F:alkaline phosphatase activity"/>
    <property type="evidence" value="ECO:0007669"/>
    <property type="project" value="UniProtKB-EC"/>
</dbReference>
<keyword evidence="9" id="KW-1133">Transmembrane helix</keyword>
<dbReference type="PANTHER" id="PTHR11596">
    <property type="entry name" value="ALKALINE PHOSPHATASE"/>
    <property type="match status" value="1"/>
</dbReference>
<evidence type="ECO:0000256" key="2">
    <source>
        <dbReference type="ARBA" id="ARBA00001947"/>
    </source>
</evidence>
<evidence type="ECO:0000256" key="4">
    <source>
        <dbReference type="ARBA" id="ARBA00022553"/>
    </source>
</evidence>
<keyword evidence="4" id="KW-0597">Phosphoprotein</keyword>
<dbReference type="InterPro" id="IPR001952">
    <property type="entry name" value="Alkaline_phosphatase"/>
</dbReference>
<evidence type="ECO:0000256" key="1">
    <source>
        <dbReference type="ARBA" id="ARBA00001946"/>
    </source>
</evidence>